<evidence type="ECO:0000313" key="3">
    <source>
        <dbReference type="Proteomes" id="UP000663882"/>
    </source>
</evidence>
<sequence>MVTSSIYIEKSLTSILTGLQHELCNNQISVVKKNHLTLQRLTNFIAELNCDFFHEKLKDRLRDNINFLHVIPTSSEPLTDDWGRCTYFFSIIGTYKLLIYQPGTPTFLSSIKKDCDLVAIHDNCQQNGAILGMGCACFLADFATYLCCLYQENCFKMKLDSSNFHPNVYEISLETCLQKFVDEDRDAHGRLIEIKDLLLNLSGKDEVKYEIYQPYFYAKDIEILRGEKQNITTNFYKKISDEEFISILEKRDDCRTYQHIENYFNDNSSNVKQCLFFLKSEPWKIIRDILMSKNGIFRDPILARRWLTMTFDVFEQQLQSSISMSSKTTSIATVTNVSNDIETLERNYDLLKNEKLMEYFTQVQRSLQSLFQSAVIADADIFAIQQSDFNRSIQVIADLVPEAKTILQSISNIIVSISQKGIKKKLDELCNLCVRFPCLPELLARKITIMKRDFIMNLKDNNTIGLCSKLDRIIIANNRTKDWSIQQRLALRDTKILEACCIQLICKEDINPLRESHAEDIVNKISNAFKNTQLNIQLSKDLSINEQPTFFHRREPFSIPDSFFDQHTNHKFMKRMANNEDPIEYRDRVKQYLMELNADKIQDLLGSIDPSDSQLNPLFILLLEVKKEKKHVCIIS</sequence>
<dbReference type="Proteomes" id="UP000663882">
    <property type="component" value="Unassembled WGS sequence"/>
</dbReference>
<comment type="caution">
    <text evidence="1">The sequence shown here is derived from an EMBL/GenBank/DDBJ whole genome shotgun (WGS) entry which is preliminary data.</text>
</comment>
<dbReference type="AlphaFoldDB" id="A0A813UE88"/>
<evidence type="ECO:0000313" key="1">
    <source>
        <dbReference type="EMBL" id="CAF0827882.1"/>
    </source>
</evidence>
<dbReference type="Proteomes" id="UP000663823">
    <property type="component" value="Unassembled WGS sequence"/>
</dbReference>
<reference evidence="1" key="1">
    <citation type="submission" date="2021-02" db="EMBL/GenBank/DDBJ databases">
        <authorList>
            <person name="Nowell W R."/>
        </authorList>
    </citation>
    <scope>NUCLEOTIDE SEQUENCE</scope>
</reference>
<name>A0A813UE88_9BILA</name>
<accession>A0A813UE88</accession>
<dbReference type="OrthoDB" id="9995620at2759"/>
<evidence type="ECO:0000313" key="2">
    <source>
        <dbReference type="EMBL" id="CAF4004930.1"/>
    </source>
</evidence>
<protein>
    <submittedName>
        <fullName evidence="1">Uncharacterized protein</fullName>
    </submittedName>
</protein>
<dbReference type="EMBL" id="CAJNOO010000147">
    <property type="protein sequence ID" value="CAF0827882.1"/>
    <property type="molecule type" value="Genomic_DNA"/>
</dbReference>
<organism evidence="1 3">
    <name type="scientific">Rotaria sordida</name>
    <dbReference type="NCBI Taxonomy" id="392033"/>
    <lineage>
        <taxon>Eukaryota</taxon>
        <taxon>Metazoa</taxon>
        <taxon>Spiralia</taxon>
        <taxon>Gnathifera</taxon>
        <taxon>Rotifera</taxon>
        <taxon>Eurotatoria</taxon>
        <taxon>Bdelloidea</taxon>
        <taxon>Philodinida</taxon>
        <taxon>Philodinidae</taxon>
        <taxon>Rotaria</taxon>
    </lineage>
</organism>
<proteinExistence type="predicted"/>
<gene>
    <name evidence="2" type="ORF">OTI717_LOCUS29222</name>
    <name evidence="1" type="ORF">RFH988_LOCUS5279</name>
</gene>
<dbReference type="EMBL" id="CAJOAX010007261">
    <property type="protein sequence ID" value="CAF4004930.1"/>
    <property type="molecule type" value="Genomic_DNA"/>
</dbReference>